<feature type="transmembrane region" description="Helical" evidence="5">
    <location>
        <begin position="430"/>
        <end position="449"/>
    </location>
</feature>
<feature type="transmembrane region" description="Helical" evidence="5">
    <location>
        <begin position="89"/>
        <end position="111"/>
    </location>
</feature>
<reference evidence="8" key="1">
    <citation type="submission" date="2016-04" db="EMBL/GenBank/DDBJ databases">
        <title>The genome sequence project of a novel Fervidobacterium isolate from a hot spring in Thailand.</title>
        <authorList>
            <person name="Gonzalez J.M."/>
            <person name="Cuecas A."/>
            <person name="Kanoksilapatham W."/>
        </authorList>
    </citation>
    <scope>NUCLEOTIDE SEQUENCE [LARGE SCALE GENOMIC DNA]</scope>
    <source>
        <strain evidence="8">FC2004</strain>
    </source>
</reference>
<organism evidence="7 8">
    <name type="scientific">Fervidobacterium thailandense</name>
    <dbReference type="NCBI Taxonomy" id="1008305"/>
    <lineage>
        <taxon>Bacteria</taxon>
        <taxon>Thermotogati</taxon>
        <taxon>Thermotogota</taxon>
        <taxon>Thermotogae</taxon>
        <taxon>Thermotogales</taxon>
        <taxon>Fervidobacteriaceae</taxon>
        <taxon>Fervidobacterium</taxon>
    </lineage>
</organism>
<accession>A0A1E3G3H5</accession>
<proteinExistence type="predicted"/>
<feature type="transmembrane region" description="Helical" evidence="5">
    <location>
        <begin position="195"/>
        <end position="214"/>
    </location>
</feature>
<dbReference type="EMBL" id="LWAF01000003">
    <property type="protein sequence ID" value="ODN30826.1"/>
    <property type="molecule type" value="Genomic_DNA"/>
</dbReference>
<comment type="subcellular location">
    <subcellularLocation>
        <location evidence="1">Membrane</location>
        <topology evidence="1">Multi-pass membrane protein</topology>
    </subcellularLocation>
</comment>
<dbReference type="STRING" id="1008305.A4H02_02860"/>
<feature type="transmembrane region" description="Helical" evidence="5">
    <location>
        <begin position="57"/>
        <end position="83"/>
    </location>
</feature>
<keyword evidence="3 5" id="KW-1133">Transmembrane helix</keyword>
<dbReference type="InterPro" id="IPR007016">
    <property type="entry name" value="O-antigen_ligase-rel_domated"/>
</dbReference>
<evidence type="ECO:0000256" key="5">
    <source>
        <dbReference type="SAM" id="Phobius"/>
    </source>
</evidence>
<dbReference type="GO" id="GO:0016020">
    <property type="term" value="C:membrane"/>
    <property type="evidence" value="ECO:0007669"/>
    <property type="project" value="UniProtKB-SubCell"/>
</dbReference>
<evidence type="ECO:0000259" key="6">
    <source>
        <dbReference type="Pfam" id="PF04932"/>
    </source>
</evidence>
<evidence type="ECO:0000256" key="2">
    <source>
        <dbReference type="ARBA" id="ARBA00022692"/>
    </source>
</evidence>
<keyword evidence="2 5" id="KW-0812">Transmembrane</keyword>
<name>A0A1E3G3H5_9BACT</name>
<evidence type="ECO:0000256" key="3">
    <source>
        <dbReference type="ARBA" id="ARBA00022989"/>
    </source>
</evidence>
<dbReference type="OrthoDB" id="36138at2"/>
<dbReference type="PANTHER" id="PTHR37422:SF23">
    <property type="entry name" value="TEICHURONIC ACID BIOSYNTHESIS PROTEIN TUAE"/>
    <property type="match status" value="1"/>
</dbReference>
<protein>
    <recommendedName>
        <fullName evidence="6">O-antigen ligase-related domain-containing protein</fullName>
    </recommendedName>
</protein>
<feature type="transmembrane region" description="Helical" evidence="5">
    <location>
        <begin position="406"/>
        <end position="424"/>
    </location>
</feature>
<feature type="domain" description="O-antigen ligase-related" evidence="6">
    <location>
        <begin position="205"/>
        <end position="382"/>
    </location>
</feature>
<evidence type="ECO:0000256" key="1">
    <source>
        <dbReference type="ARBA" id="ARBA00004141"/>
    </source>
</evidence>
<gene>
    <name evidence="7" type="ORF">A4H02_02860</name>
</gene>
<feature type="transmembrane region" description="Helical" evidence="5">
    <location>
        <begin position="165"/>
        <end position="188"/>
    </location>
</feature>
<feature type="transmembrane region" description="Helical" evidence="5">
    <location>
        <begin position="461"/>
        <end position="483"/>
    </location>
</feature>
<feature type="transmembrane region" description="Helical" evidence="5">
    <location>
        <begin position="220"/>
        <end position="240"/>
    </location>
</feature>
<feature type="transmembrane region" description="Helical" evidence="5">
    <location>
        <begin position="7"/>
        <end position="23"/>
    </location>
</feature>
<sequence length="963" mass="111099">MDPINVLWLITIPIVSLFAHLIYTESYSVPKHFFLSVAALTTFLILYLRALRKKEPIVINFTVFHILFGLFWISSTASIINIARDNPYLLRYSLDVNLYLLIFVFLSWFFSNYMNTREKIEKIFLVFLIVSVVVAANGVLNYYTGYDVFVGLSPDITYRGRIRSTIGNVIFVANFLNMLTPLALYFYLKSGTSKLTKILSFVFITLSFYILLVGQVRSEYISWVVQILLGLSFITLEFFSDSRSTRKKVSDFLRCGVWQFIILVMVLLVVAILLLAFPNPLNHYKRIGEIIFSPIESRITGEVVQEDFIRRKVAWLAAVEIWKRHKVLGQGIGSYRYYGGSAVAKVCNENPKYRFAWQPFDTVHNDYLQVLAEVGLVGFGIVLALFVWLLTYVFQNYSKLSEDKKTLFLVLTLSFTPFAVQMFFCYPVQILPNSLLALILVSTGIGEYFNIQKNTKLRVKISARIVFLIGFIFATLLVVGVFLRASKFLSDVYSRQGKVALYSLSSLIETEEPKNGELLKNNSTVSNTALQSYQEEIKNNITTAVLSLYKSIKINPSNGIAYYLLSNMLGYDKTLSMIHTNMKEFFDKLFKEFCEASAKEFINSLAHTLKTEELLELKSLYVSLSLLDISEKVSLYPLVQLAKTDRISRIMNRLSNMALKSDLSDKLRVALSNEIEKKFVELEKTALKTIYEFSGGWITYMHAKNPDIETATRNKEDIHREVIHCVLNSGELDSKRLSLVKRISDFEREVCLDLERNGYWGIPDAGLTFFTTFAKQLAEKDKDRAREILKSTLRDYKEIYNLVVQKLEKDSRFVEEFETVKKNIATLLKAVLSRESANLNEIVQDSFNKAYRKALENFINYDFSRYVEIYISELRESEFGIRKTIYATSPWKYFATPVIFAVMNNLQNIQDVGMISRIFGIVRLLVDPSFATSMFLYERYQIFKHMYEYAQKIYQLLGQDLLH</sequence>
<feature type="transmembrane region" description="Helical" evidence="5">
    <location>
        <begin position="374"/>
        <end position="394"/>
    </location>
</feature>
<keyword evidence="4 5" id="KW-0472">Membrane</keyword>
<evidence type="ECO:0000313" key="8">
    <source>
        <dbReference type="Proteomes" id="UP000094570"/>
    </source>
</evidence>
<dbReference type="RefSeq" id="WP_069292664.1">
    <property type="nucleotide sequence ID" value="NZ_CP140110.1"/>
</dbReference>
<dbReference type="InterPro" id="IPR051533">
    <property type="entry name" value="WaaL-like"/>
</dbReference>
<comment type="caution">
    <text evidence="7">The sequence shown here is derived from an EMBL/GenBank/DDBJ whole genome shotgun (WGS) entry which is preliminary data.</text>
</comment>
<evidence type="ECO:0000256" key="4">
    <source>
        <dbReference type="ARBA" id="ARBA00023136"/>
    </source>
</evidence>
<dbReference type="Pfam" id="PF04932">
    <property type="entry name" value="Wzy_C"/>
    <property type="match status" value="1"/>
</dbReference>
<dbReference type="PANTHER" id="PTHR37422">
    <property type="entry name" value="TEICHURONIC ACID BIOSYNTHESIS PROTEIN TUAE"/>
    <property type="match status" value="1"/>
</dbReference>
<dbReference type="AlphaFoldDB" id="A0A1E3G3H5"/>
<feature type="transmembrane region" description="Helical" evidence="5">
    <location>
        <begin position="29"/>
        <end position="50"/>
    </location>
</feature>
<feature type="transmembrane region" description="Helical" evidence="5">
    <location>
        <begin position="252"/>
        <end position="277"/>
    </location>
</feature>
<keyword evidence="8" id="KW-1185">Reference proteome</keyword>
<feature type="transmembrane region" description="Helical" evidence="5">
    <location>
        <begin position="123"/>
        <end position="145"/>
    </location>
</feature>
<dbReference type="Proteomes" id="UP000094570">
    <property type="component" value="Unassembled WGS sequence"/>
</dbReference>
<evidence type="ECO:0000313" key="7">
    <source>
        <dbReference type="EMBL" id="ODN30826.1"/>
    </source>
</evidence>